<dbReference type="Proteomes" id="UP000001194">
    <property type="component" value="Unassembled WGS sequence"/>
</dbReference>
<dbReference type="RefSeq" id="XP_001877468.1">
    <property type="nucleotide sequence ID" value="XM_001877433.1"/>
</dbReference>
<keyword evidence="2" id="KW-1185">Reference proteome</keyword>
<proteinExistence type="predicted"/>
<sequence>MALKRKFEDEELPIQDCRTGLSSLISNYESAEAALLWLLNAYRFDRNVLRKSVRDKRAEPNFYNVNFEDMAEFVELNPQLELDDIGTFNLHRSRIPTDLFRSILEDMDVLLVQYGPLPAHRNEEAASRFLSPIFNRLIAQFDFAFQNLPETIIEGHISTRGRIKHYFKAFGLISLLFIEVKFKISNEAERLDAIAQVIAECVACDRNNAAAGFGMSIIGILCGGRSFDFFSFDGKTRKFTRGCLPGDPAEHRRGLRLVDFTLDGPDRFIAGLRPICEIIFDLFMGAYISSLMSFHERSERKGKEGKSIKSLDKWDEALKHAQEAFGKFRAAGTKRNDKDIGQASALVGQAMNDLKLSIESLTIRRTNLIMTGWDGLKVEEV</sequence>
<dbReference type="HOGENOM" id="CLU_047141_0_0_1"/>
<organism evidence="2">
    <name type="scientific">Laccaria bicolor (strain S238N-H82 / ATCC MYA-4686)</name>
    <name type="common">Bicoloured deceiver</name>
    <name type="synonym">Laccaria laccata var. bicolor</name>
    <dbReference type="NCBI Taxonomy" id="486041"/>
    <lineage>
        <taxon>Eukaryota</taxon>
        <taxon>Fungi</taxon>
        <taxon>Dikarya</taxon>
        <taxon>Basidiomycota</taxon>
        <taxon>Agaricomycotina</taxon>
        <taxon>Agaricomycetes</taxon>
        <taxon>Agaricomycetidae</taxon>
        <taxon>Agaricales</taxon>
        <taxon>Agaricineae</taxon>
        <taxon>Hydnangiaceae</taxon>
        <taxon>Laccaria</taxon>
    </lineage>
</organism>
<evidence type="ECO:0000313" key="2">
    <source>
        <dbReference type="Proteomes" id="UP000001194"/>
    </source>
</evidence>
<dbReference type="KEGG" id="lbc:LACBIDRAFT_293161"/>
<reference evidence="1 2" key="1">
    <citation type="journal article" date="2008" name="Nature">
        <title>The genome of Laccaria bicolor provides insights into mycorrhizal symbiosis.</title>
        <authorList>
            <person name="Martin F."/>
            <person name="Aerts A."/>
            <person name="Ahren D."/>
            <person name="Brun A."/>
            <person name="Danchin E.G.J."/>
            <person name="Duchaussoy F."/>
            <person name="Gibon J."/>
            <person name="Kohler A."/>
            <person name="Lindquist E."/>
            <person name="Pereda V."/>
            <person name="Salamov A."/>
            <person name="Shapiro H.J."/>
            <person name="Wuyts J."/>
            <person name="Blaudez D."/>
            <person name="Buee M."/>
            <person name="Brokstein P."/>
            <person name="Canbaeck B."/>
            <person name="Cohen D."/>
            <person name="Courty P.E."/>
            <person name="Coutinho P.M."/>
            <person name="Delaruelle C."/>
            <person name="Detter J.C."/>
            <person name="Deveau A."/>
            <person name="DiFazio S."/>
            <person name="Duplessis S."/>
            <person name="Fraissinet-Tachet L."/>
            <person name="Lucic E."/>
            <person name="Frey-Klett P."/>
            <person name="Fourrey C."/>
            <person name="Feussner I."/>
            <person name="Gay G."/>
            <person name="Grimwood J."/>
            <person name="Hoegger P.J."/>
            <person name="Jain P."/>
            <person name="Kilaru S."/>
            <person name="Labbe J."/>
            <person name="Lin Y.C."/>
            <person name="Legue V."/>
            <person name="Le Tacon F."/>
            <person name="Marmeisse R."/>
            <person name="Melayah D."/>
            <person name="Montanini B."/>
            <person name="Muratet M."/>
            <person name="Nehls U."/>
            <person name="Niculita-Hirzel H."/>
            <person name="Oudot-Le Secq M.P."/>
            <person name="Peter M."/>
            <person name="Quesneville H."/>
            <person name="Rajashekar B."/>
            <person name="Reich M."/>
            <person name="Rouhier N."/>
            <person name="Schmutz J."/>
            <person name="Yin T."/>
            <person name="Chalot M."/>
            <person name="Henrissat B."/>
            <person name="Kuees U."/>
            <person name="Lucas S."/>
            <person name="Van de Peer Y."/>
            <person name="Podila G.K."/>
            <person name="Polle A."/>
            <person name="Pukkila P.J."/>
            <person name="Richardson P.M."/>
            <person name="Rouze P."/>
            <person name="Sanders I.R."/>
            <person name="Stajich J.E."/>
            <person name="Tunlid A."/>
            <person name="Tuskan G."/>
            <person name="Grigoriev I.V."/>
        </authorList>
    </citation>
    <scope>NUCLEOTIDE SEQUENCE [LARGE SCALE GENOMIC DNA]</scope>
    <source>
        <strain evidence="2">S238N-H82 / ATCC MYA-4686</strain>
    </source>
</reference>
<protein>
    <submittedName>
        <fullName evidence="1">Predicted protein</fullName>
    </submittedName>
</protein>
<dbReference type="AlphaFoldDB" id="B0D147"/>
<gene>
    <name evidence="1" type="ORF">LACBIDRAFT_293161</name>
</gene>
<dbReference type="OrthoDB" id="3264482at2759"/>
<dbReference type="InParanoid" id="B0D147"/>
<name>B0D147_LACBS</name>
<dbReference type="GeneID" id="6072899"/>
<dbReference type="EMBL" id="DS547095">
    <property type="protein sequence ID" value="EDR11571.1"/>
    <property type="molecule type" value="Genomic_DNA"/>
</dbReference>
<evidence type="ECO:0000313" key="1">
    <source>
        <dbReference type="EMBL" id="EDR11571.1"/>
    </source>
</evidence>
<accession>B0D147</accession>